<dbReference type="EMBL" id="GGEC01078291">
    <property type="protein sequence ID" value="MBX58775.1"/>
    <property type="molecule type" value="Transcribed_RNA"/>
</dbReference>
<dbReference type="AlphaFoldDB" id="A0A2P2PVP2"/>
<sequence length="25" mass="2824">MVGSEHRNCVYALIVCFVSADRPEQ</sequence>
<evidence type="ECO:0000313" key="1">
    <source>
        <dbReference type="EMBL" id="MBX58775.1"/>
    </source>
</evidence>
<reference evidence="1" key="1">
    <citation type="submission" date="2018-02" db="EMBL/GenBank/DDBJ databases">
        <title>Rhizophora mucronata_Transcriptome.</title>
        <authorList>
            <person name="Meera S.P."/>
            <person name="Sreeshan A."/>
            <person name="Augustine A."/>
        </authorList>
    </citation>
    <scope>NUCLEOTIDE SEQUENCE</scope>
    <source>
        <tissue evidence="1">Leaf</tissue>
    </source>
</reference>
<organism evidence="1">
    <name type="scientific">Rhizophora mucronata</name>
    <name type="common">Asiatic mangrove</name>
    <dbReference type="NCBI Taxonomy" id="61149"/>
    <lineage>
        <taxon>Eukaryota</taxon>
        <taxon>Viridiplantae</taxon>
        <taxon>Streptophyta</taxon>
        <taxon>Embryophyta</taxon>
        <taxon>Tracheophyta</taxon>
        <taxon>Spermatophyta</taxon>
        <taxon>Magnoliopsida</taxon>
        <taxon>eudicotyledons</taxon>
        <taxon>Gunneridae</taxon>
        <taxon>Pentapetalae</taxon>
        <taxon>rosids</taxon>
        <taxon>fabids</taxon>
        <taxon>Malpighiales</taxon>
        <taxon>Rhizophoraceae</taxon>
        <taxon>Rhizophora</taxon>
    </lineage>
</organism>
<proteinExistence type="predicted"/>
<name>A0A2P2PVP2_RHIMU</name>
<protein>
    <submittedName>
        <fullName evidence="1">Uncharacterized protein</fullName>
    </submittedName>
</protein>
<accession>A0A2P2PVP2</accession>